<evidence type="ECO:0000256" key="1">
    <source>
        <dbReference type="SAM" id="Phobius"/>
    </source>
</evidence>
<dbReference type="RefSeq" id="WP_345397974.1">
    <property type="nucleotide sequence ID" value="NZ_BAABHG010000009.1"/>
</dbReference>
<dbReference type="Proteomes" id="UP001597419">
    <property type="component" value="Unassembled WGS sequence"/>
</dbReference>
<feature type="transmembrane region" description="Helical" evidence="1">
    <location>
        <begin position="22"/>
        <end position="47"/>
    </location>
</feature>
<reference evidence="3" key="1">
    <citation type="journal article" date="2019" name="Int. J. Syst. Evol. Microbiol.">
        <title>The Global Catalogue of Microorganisms (GCM) 10K type strain sequencing project: providing services to taxonomists for standard genome sequencing and annotation.</title>
        <authorList>
            <consortium name="The Broad Institute Genomics Platform"/>
            <consortium name="The Broad Institute Genome Sequencing Center for Infectious Disease"/>
            <person name="Wu L."/>
            <person name="Ma J."/>
        </authorList>
    </citation>
    <scope>NUCLEOTIDE SEQUENCE [LARGE SCALE GENOMIC DNA]</scope>
    <source>
        <strain evidence="3">CGMCC 4.7643</strain>
    </source>
</reference>
<comment type="caution">
    <text evidence="2">The sequence shown here is derived from an EMBL/GenBank/DDBJ whole genome shotgun (WGS) entry which is preliminary data.</text>
</comment>
<dbReference type="EMBL" id="JBHUKU010000008">
    <property type="protein sequence ID" value="MFD2460310.1"/>
    <property type="molecule type" value="Genomic_DNA"/>
</dbReference>
<keyword evidence="1" id="KW-0472">Membrane</keyword>
<keyword evidence="3" id="KW-1185">Reference proteome</keyword>
<organism evidence="2 3">
    <name type="scientific">Amycolatopsis samaneae</name>
    <dbReference type="NCBI Taxonomy" id="664691"/>
    <lineage>
        <taxon>Bacteria</taxon>
        <taxon>Bacillati</taxon>
        <taxon>Actinomycetota</taxon>
        <taxon>Actinomycetes</taxon>
        <taxon>Pseudonocardiales</taxon>
        <taxon>Pseudonocardiaceae</taxon>
        <taxon>Amycolatopsis</taxon>
    </lineage>
</organism>
<proteinExistence type="predicted"/>
<name>A0ABW5GHD5_9PSEU</name>
<evidence type="ECO:0000313" key="3">
    <source>
        <dbReference type="Proteomes" id="UP001597419"/>
    </source>
</evidence>
<protein>
    <submittedName>
        <fullName evidence="2">Uncharacterized protein</fullName>
    </submittedName>
</protein>
<keyword evidence="1" id="KW-1133">Transmembrane helix</keyword>
<gene>
    <name evidence="2" type="ORF">ACFSYJ_16990</name>
</gene>
<keyword evidence="1" id="KW-0812">Transmembrane</keyword>
<evidence type="ECO:0000313" key="2">
    <source>
        <dbReference type="EMBL" id="MFD2460310.1"/>
    </source>
</evidence>
<sequence length="108" mass="11726">MEHVGYLAEGGDTNVGEIMNILLVRFGVMAAGIAVLVLVVFTVAVVLKRKGKLGSARRYVEPLARGYVENRAARSGRDGRRGSGWKGALAKGVTNYLDDHAGRDDRRR</sequence>
<accession>A0ABW5GHD5</accession>